<dbReference type="PANTHER" id="PTHR30349:SF64">
    <property type="entry name" value="PROPHAGE INTEGRASE INTD-RELATED"/>
    <property type="match status" value="1"/>
</dbReference>
<evidence type="ECO:0000256" key="1">
    <source>
        <dbReference type="ARBA" id="ARBA00023172"/>
    </source>
</evidence>
<dbReference type="Proteomes" id="UP000032900">
    <property type="component" value="Unassembled WGS sequence"/>
</dbReference>
<proteinExistence type="predicted"/>
<dbReference type="SUPFAM" id="SSF56349">
    <property type="entry name" value="DNA breaking-rejoining enzymes"/>
    <property type="match status" value="1"/>
</dbReference>
<evidence type="ECO:0000313" key="4">
    <source>
        <dbReference type="Proteomes" id="UP000032900"/>
    </source>
</evidence>
<dbReference type="OrthoDB" id="9766545at2"/>
<dbReference type="Pfam" id="PF00589">
    <property type="entry name" value="Phage_integrase"/>
    <property type="match status" value="1"/>
</dbReference>
<comment type="caution">
    <text evidence="3">The sequence shown here is derived from an EMBL/GenBank/DDBJ whole genome shotgun (WGS) entry which is preliminary data.</text>
</comment>
<accession>A0A0E9LRW1</accession>
<evidence type="ECO:0000313" key="3">
    <source>
        <dbReference type="EMBL" id="GAO27866.1"/>
    </source>
</evidence>
<gene>
    <name evidence="3" type="ORF">JCM15548_14728</name>
</gene>
<dbReference type="EMBL" id="BAZW01000122">
    <property type="protein sequence ID" value="GAO27866.1"/>
    <property type="molecule type" value="Genomic_DNA"/>
</dbReference>
<dbReference type="GO" id="GO:0006310">
    <property type="term" value="P:DNA recombination"/>
    <property type="evidence" value="ECO:0007669"/>
    <property type="project" value="UniProtKB-KW"/>
</dbReference>
<keyword evidence="1" id="KW-0233">DNA recombination</keyword>
<reference evidence="3 4" key="1">
    <citation type="journal article" date="2015" name="Microbes Environ.">
        <title>Distribution and evolution of nitrogen fixation genes in the phylum bacteroidetes.</title>
        <authorList>
            <person name="Inoue J."/>
            <person name="Oshima K."/>
            <person name="Suda W."/>
            <person name="Sakamoto M."/>
            <person name="Iino T."/>
            <person name="Noda S."/>
            <person name="Hongoh Y."/>
            <person name="Hattori M."/>
            <person name="Ohkuma M."/>
        </authorList>
    </citation>
    <scope>NUCLEOTIDE SEQUENCE [LARGE SCALE GENOMIC DNA]</scope>
    <source>
        <strain evidence="3">JCM 15548</strain>
    </source>
</reference>
<name>A0A0E9LRW1_9BACT</name>
<dbReference type="InterPro" id="IPR011010">
    <property type="entry name" value="DNA_brk_join_enz"/>
</dbReference>
<dbReference type="InterPro" id="IPR050090">
    <property type="entry name" value="Tyrosine_recombinase_XerCD"/>
</dbReference>
<dbReference type="GO" id="GO:0015074">
    <property type="term" value="P:DNA integration"/>
    <property type="evidence" value="ECO:0007669"/>
    <property type="project" value="InterPro"/>
</dbReference>
<dbReference type="InterPro" id="IPR013762">
    <property type="entry name" value="Integrase-like_cat_sf"/>
</dbReference>
<organism evidence="3 4">
    <name type="scientific">Geofilum rubicundum JCM 15548</name>
    <dbReference type="NCBI Taxonomy" id="1236989"/>
    <lineage>
        <taxon>Bacteria</taxon>
        <taxon>Pseudomonadati</taxon>
        <taxon>Bacteroidota</taxon>
        <taxon>Bacteroidia</taxon>
        <taxon>Marinilabiliales</taxon>
        <taxon>Marinilabiliaceae</taxon>
        <taxon>Geofilum</taxon>
    </lineage>
</organism>
<protein>
    <submittedName>
        <fullName evidence="3">Mobile element protein</fullName>
    </submittedName>
</protein>
<keyword evidence="4" id="KW-1185">Reference proteome</keyword>
<dbReference type="PANTHER" id="PTHR30349">
    <property type="entry name" value="PHAGE INTEGRASE-RELATED"/>
    <property type="match status" value="1"/>
</dbReference>
<dbReference type="Gene3D" id="1.10.443.10">
    <property type="entry name" value="Intergrase catalytic core"/>
    <property type="match status" value="1"/>
</dbReference>
<sequence>MSKPFYSVYGRSIKEFLTVKRSLGFKYQAAEYELGNFDKIAYKREESSIGITKELASEVCARHPHESEKSRYNRIQVVRQLAFYLNDTGHASYIPKLPLFKSSYTPYVFTKEEVLKIFSIADQSKANNCNLRTGMFFIPVLFRLLYSTGIRTGEAMSLSINDIDVTHNVLKIRDSKNGKERLIPFSKSLSEALQDYLKYRNQRPAIKGVNHLFVHPAGGVNGSSIAYRWFRKILFSSGISHQGKGAGPRLHDFRHTFAVHSLVSMCEQELDLYYSLPILSTYLGHQSLAATDKYVRLTAEMYPSLIKSVNKICPHIFPDLNKTQCYEAD</sequence>
<dbReference type="AlphaFoldDB" id="A0A0E9LRW1"/>
<dbReference type="RefSeq" id="WP_062128988.1">
    <property type="nucleotide sequence ID" value="NZ_BAZW01000122.1"/>
</dbReference>
<dbReference type="STRING" id="1236989.JCM15548_14728"/>
<feature type="domain" description="Tyr recombinase" evidence="2">
    <location>
        <begin position="104"/>
        <end position="307"/>
    </location>
</feature>
<dbReference type="InterPro" id="IPR002104">
    <property type="entry name" value="Integrase_catalytic"/>
</dbReference>
<dbReference type="GO" id="GO:0003677">
    <property type="term" value="F:DNA binding"/>
    <property type="evidence" value="ECO:0007669"/>
    <property type="project" value="InterPro"/>
</dbReference>
<evidence type="ECO:0000259" key="2">
    <source>
        <dbReference type="PROSITE" id="PS51898"/>
    </source>
</evidence>
<dbReference type="PROSITE" id="PS51898">
    <property type="entry name" value="TYR_RECOMBINASE"/>
    <property type="match status" value="1"/>
</dbReference>